<accession>A0A7G9LA04</accession>
<sequence>MKKINKIVIVFISILFFYSCCEKQNSDKPKQAIDYSTASKLQKEYIATRANVLNEHLNANGHFNKMKTTEDKTVKSDFIKDVRDVTFDFATIKQYIAYVEKEAQEKGIDKKELKLRVYLGAYPTKSPNEKIKKEDLGYTTVFFMPVKRKLSNGASFFYQNDDEIIKDIDGLNMGNGGNPPHFNDL</sequence>
<name>A0A7G9LA04_9FLAO</name>
<protein>
    <recommendedName>
        <fullName evidence="3">Lipoprotein</fullName>
    </recommendedName>
</protein>
<dbReference type="PROSITE" id="PS51257">
    <property type="entry name" value="PROKAR_LIPOPROTEIN"/>
    <property type="match status" value="1"/>
</dbReference>
<keyword evidence="2" id="KW-1185">Reference proteome</keyword>
<dbReference type="AlphaFoldDB" id="A0A7G9LA04"/>
<dbReference type="EMBL" id="CP060695">
    <property type="protein sequence ID" value="QNM85453.1"/>
    <property type="molecule type" value="Genomic_DNA"/>
</dbReference>
<reference evidence="1 2" key="1">
    <citation type="submission" date="2020-08" db="EMBL/GenBank/DDBJ databases">
        <title>Polaribacter sp. L12M9 isolated from gut of the Korean scallop.</title>
        <authorList>
            <person name="Jeong Y.S."/>
        </authorList>
    </citation>
    <scope>NUCLEOTIDE SEQUENCE [LARGE SCALE GENOMIC DNA]</scope>
    <source>
        <strain evidence="1 2">L12M9</strain>
    </source>
</reference>
<evidence type="ECO:0000313" key="1">
    <source>
        <dbReference type="EMBL" id="QNM85453.1"/>
    </source>
</evidence>
<dbReference type="KEGG" id="ppec:H9W90_14885"/>
<dbReference type="RefSeq" id="WP_187482362.1">
    <property type="nucleotide sequence ID" value="NZ_CP060695.1"/>
</dbReference>
<dbReference type="Proteomes" id="UP000515808">
    <property type="component" value="Chromosome"/>
</dbReference>
<organism evidence="1 2">
    <name type="scientific">Polaribacter pectinis</name>
    <dbReference type="NCBI Taxonomy" id="2738844"/>
    <lineage>
        <taxon>Bacteria</taxon>
        <taxon>Pseudomonadati</taxon>
        <taxon>Bacteroidota</taxon>
        <taxon>Flavobacteriia</taxon>
        <taxon>Flavobacteriales</taxon>
        <taxon>Flavobacteriaceae</taxon>
    </lineage>
</organism>
<evidence type="ECO:0000313" key="2">
    <source>
        <dbReference type="Proteomes" id="UP000515808"/>
    </source>
</evidence>
<gene>
    <name evidence="1" type="ORF">H9W90_14885</name>
</gene>
<proteinExistence type="predicted"/>
<evidence type="ECO:0008006" key="3">
    <source>
        <dbReference type="Google" id="ProtNLM"/>
    </source>
</evidence>